<dbReference type="CDD" id="cd00685">
    <property type="entry name" value="Trans_IPPS_HT"/>
    <property type="match status" value="1"/>
</dbReference>
<dbReference type="Proteomes" id="UP000095023">
    <property type="component" value="Unassembled WGS sequence"/>
</dbReference>
<gene>
    <name evidence="5" type="ORF">CANCADRAFT_30300</name>
</gene>
<organism evidence="5 6">
    <name type="scientific">Tortispora caseinolytica NRRL Y-17796</name>
    <dbReference type="NCBI Taxonomy" id="767744"/>
    <lineage>
        <taxon>Eukaryota</taxon>
        <taxon>Fungi</taxon>
        <taxon>Dikarya</taxon>
        <taxon>Ascomycota</taxon>
        <taxon>Saccharomycotina</taxon>
        <taxon>Trigonopsidomycetes</taxon>
        <taxon>Trigonopsidales</taxon>
        <taxon>Trigonopsidaceae</taxon>
        <taxon>Tortispora</taxon>
    </lineage>
</organism>
<dbReference type="GO" id="GO:0033386">
    <property type="term" value="P:geranylgeranyl diphosphate biosynthetic process"/>
    <property type="evidence" value="ECO:0007669"/>
    <property type="project" value="EnsemblFungi"/>
</dbReference>
<dbReference type="Gene3D" id="1.10.600.10">
    <property type="entry name" value="Farnesyl Diphosphate Synthase"/>
    <property type="match status" value="1"/>
</dbReference>
<keyword evidence="6" id="KW-1185">Reference proteome</keyword>
<keyword evidence="1 4" id="KW-0808">Transferase</keyword>
<dbReference type="EMBL" id="KV453841">
    <property type="protein sequence ID" value="ODV92032.1"/>
    <property type="molecule type" value="Genomic_DNA"/>
</dbReference>
<proteinExistence type="inferred from homology"/>
<dbReference type="PROSITE" id="PS00723">
    <property type="entry name" value="POLYPRENYL_SYNTHASE_1"/>
    <property type="match status" value="1"/>
</dbReference>
<dbReference type="PANTHER" id="PTHR12001:SF44">
    <property type="entry name" value="GERANYLGERANYL PYROPHOSPHATE SYNTHASE"/>
    <property type="match status" value="1"/>
</dbReference>
<name>A0A1E4TJV8_9ASCO</name>
<dbReference type="GO" id="GO:0004311">
    <property type="term" value="F:geranylgeranyl diphosphate synthase activity"/>
    <property type="evidence" value="ECO:0007669"/>
    <property type="project" value="EnsemblFungi"/>
</dbReference>
<dbReference type="InterPro" id="IPR000092">
    <property type="entry name" value="Polyprenyl_synt"/>
</dbReference>
<keyword evidence="2" id="KW-0479">Metal-binding</keyword>
<evidence type="ECO:0000313" key="5">
    <source>
        <dbReference type="EMBL" id="ODV92032.1"/>
    </source>
</evidence>
<dbReference type="Pfam" id="PF00348">
    <property type="entry name" value="polyprenyl_synt"/>
    <property type="match status" value="1"/>
</dbReference>
<evidence type="ECO:0000313" key="6">
    <source>
        <dbReference type="Proteomes" id="UP000095023"/>
    </source>
</evidence>
<comment type="similarity">
    <text evidence="4">Belongs to the FPP/GGPP synthase family.</text>
</comment>
<accession>A0A1E4TJV8</accession>
<evidence type="ECO:0000256" key="2">
    <source>
        <dbReference type="ARBA" id="ARBA00022723"/>
    </source>
</evidence>
<dbReference type="GO" id="GO:0046872">
    <property type="term" value="F:metal ion binding"/>
    <property type="evidence" value="ECO:0007669"/>
    <property type="project" value="UniProtKB-KW"/>
</dbReference>
<dbReference type="SUPFAM" id="SSF48576">
    <property type="entry name" value="Terpenoid synthases"/>
    <property type="match status" value="1"/>
</dbReference>
<sequence>MCDDLDDSQTVIQIAQAPYNYLANAHGKNFRKDVIAAFNLWLDVPDLKLQVINTIVDWLHNASLLIDDVEDAAVRRRGQPSAHLIFGIPQTINSANYMYFKALELLLRFDIKDGAGIYARAMLKLHEGQAMDLHWRDTGQCPTTDEYIAMVKCKTGGLFELAIALMMGVSNTDAATMKPILAVAESLGVIFQILDDIKSLASPSYHAQKGFCDDITEGKFSLPVIHAYNFKDPNNPIPYILKQRSIDNDIKVIARDYMKDKAGSFDYCQTVAALEITNLSNILADLPPNDAIKALITKMVKGIADLMEL</sequence>
<evidence type="ECO:0000256" key="3">
    <source>
        <dbReference type="ARBA" id="ARBA00022842"/>
    </source>
</evidence>
<dbReference type="AlphaFoldDB" id="A0A1E4TJV8"/>
<dbReference type="InterPro" id="IPR033749">
    <property type="entry name" value="Polyprenyl_synt_CS"/>
</dbReference>
<protein>
    <submittedName>
        <fullName evidence="5">Uncharacterized protein</fullName>
    </submittedName>
</protein>
<keyword evidence="3" id="KW-0460">Magnesium</keyword>
<dbReference type="PANTHER" id="PTHR12001">
    <property type="entry name" value="GERANYLGERANYL PYROPHOSPHATE SYNTHASE"/>
    <property type="match status" value="1"/>
</dbReference>
<dbReference type="InterPro" id="IPR008949">
    <property type="entry name" value="Isoprenoid_synthase_dom_sf"/>
</dbReference>
<dbReference type="SFLD" id="SFLDS00005">
    <property type="entry name" value="Isoprenoid_Synthase_Type_I"/>
    <property type="match status" value="1"/>
</dbReference>
<evidence type="ECO:0000256" key="1">
    <source>
        <dbReference type="ARBA" id="ARBA00022679"/>
    </source>
</evidence>
<evidence type="ECO:0000256" key="4">
    <source>
        <dbReference type="RuleBase" id="RU004466"/>
    </source>
</evidence>
<reference evidence="6" key="1">
    <citation type="submission" date="2016-02" db="EMBL/GenBank/DDBJ databases">
        <title>Comparative genomics of biotechnologically important yeasts.</title>
        <authorList>
            <consortium name="DOE Joint Genome Institute"/>
            <person name="Riley R."/>
            <person name="Haridas S."/>
            <person name="Wolfe K.H."/>
            <person name="Lopes M.R."/>
            <person name="Hittinger C.T."/>
            <person name="Goker M."/>
            <person name="Salamov A."/>
            <person name="Wisecaver J."/>
            <person name="Long T.M."/>
            <person name="Aerts A.L."/>
            <person name="Barry K."/>
            <person name="Choi C."/>
            <person name="Clum A."/>
            <person name="Coughlan A.Y."/>
            <person name="Deshpande S."/>
            <person name="Douglass A.P."/>
            <person name="Hanson S.J."/>
            <person name="Klenk H.-P."/>
            <person name="Labutti K."/>
            <person name="Lapidus A."/>
            <person name="Lindquist E."/>
            <person name="Lipzen A."/>
            <person name="Meier-Kolthoff J.P."/>
            <person name="Ohm R.A."/>
            <person name="Otillar R.P."/>
            <person name="Pangilinan J."/>
            <person name="Peng Y."/>
            <person name="Rokas A."/>
            <person name="Rosa C.A."/>
            <person name="Scheuner C."/>
            <person name="Sibirny A.A."/>
            <person name="Slot J.C."/>
            <person name="Stielow J.B."/>
            <person name="Sun H."/>
            <person name="Kurtzman C.P."/>
            <person name="Blackwell M."/>
            <person name="Jeffries T.W."/>
            <person name="Grigoriev I.V."/>
        </authorList>
    </citation>
    <scope>NUCLEOTIDE SEQUENCE [LARGE SCALE GENOMIC DNA]</scope>
    <source>
        <strain evidence="6">NRRL Y-17796</strain>
    </source>
</reference>
<dbReference type="OrthoDB" id="6921389at2759"/>